<feature type="compositionally biased region" description="Basic and acidic residues" evidence="1">
    <location>
        <begin position="62"/>
        <end position="94"/>
    </location>
</feature>
<proteinExistence type="predicted"/>
<accession>A0AAN8P2L1</accession>
<feature type="region of interest" description="Disordered" evidence="1">
    <location>
        <begin position="62"/>
        <end position="97"/>
    </location>
</feature>
<reference evidence="2 3" key="1">
    <citation type="submission" date="2023-10" db="EMBL/GenBank/DDBJ databases">
        <title>Genomes of two closely related lineages of the louse Polyplax serrata with different host specificities.</title>
        <authorList>
            <person name="Martinu J."/>
            <person name="Tarabai H."/>
            <person name="Stefka J."/>
            <person name="Hypsa V."/>
        </authorList>
    </citation>
    <scope>NUCLEOTIDE SEQUENCE [LARGE SCALE GENOMIC DNA]</scope>
    <source>
        <strain evidence="2">HR10_N</strain>
    </source>
</reference>
<name>A0AAN8P2L1_POLSC</name>
<dbReference type="Proteomes" id="UP001372834">
    <property type="component" value="Unassembled WGS sequence"/>
</dbReference>
<protein>
    <submittedName>
        <fullName evidence="2">Uncharacterized protein</fullName>
    </submittedName>
</protein>
<dbReference type="AlphaFoldDB" id="A0AAN8P2L1"/>
<evidence type="ECO:0000256" key="1">
    <source>
        <dbReference type="SAM" id="MobiDB-lite"/>
    </source>
</evidence>
<gene>
    <name evidence="2" type="ORF">RUM43_003579</name>
</gene>
<sequence>MGKHRTMMKYWKRSIEAKRFRGPYPTGKKNCVAASIGSRNKMEFDYAIVTSIHQKNFIRQVRDSPWRKGDDETSQGNEREKNNGIKENRKRNSDKLFGSWRDPCNEVDITLSKPVSENPNLVQKIGNRGRHAVLKEIVLVGRRICS</sequence>
<organism evidence="2 3">
    <name type="scientific">Polyplax serrata</name>
    <name type="common">Common mouse louse</name>
    <dbReference type="NCBI Taxonomy" id="468196"/>
    <lineage>
        <taxon>Eukaryota</taxon>
        <taxon>Metazoa</taxon>
        <taxon>Ecdysozoa</taxon>
        <taxon>Arthropoda</taxon>
        <taxon>Hexapoda</taxon>
        <taxon>Insecta</taxon>
        <taxon>Pterygota</taxon>
        <taxon>Neoptera</taxon>
        <taxon>Paraneoptera</taxon>
        <taxon>Psocodea</taxon>
        <taxon>Troctomorpha</taxon>
        <taxon>Phthiraptera</taxon>
        <taxon>Anoplura</taxon>
        <taxon>Polyplacidae</taxon>
        <taxon>Polyplax</taxon>
    </lineage>
</organism>
<evidence type="ECO:0000313" key="3">
    <source>
        <dbReference type="Proteomes" id="UP001372834"/>
    </source>
</evidence>
<dbReference type="EMBL" id="JAWJWE010000036">
    <property type="protein sequence ID" value="KAK6629761.1"/>
    <property type="molecule type" value="Genomic_DNA"/>
</dbReference>
<comment type="caution">
    <text evidence="2">The sequence shown here is derived from an EMBL/GenBank/DDBJ whole genome shotgun (WGS) entry which is preliminary data.</text>
</comment>
<evidence type="ECO:0000313" key="2">
    <source>
        <dbReference type="EMBL" id="KAK6629761.1"/>
    </source>
</evidence>